<feature type="region of interest" description="Disordered" evidence="1">
    <location>
        <begin position="263"/>
        <end position="319"/>
    </location>
</feature>
<evidence type="ECO:0000313" key="3">
    <source>
        <dbReference type="Proteomes" id="UP000249464"/>
    </source>
</evidence>
<protein>
    <submittedName>
        <fullName evidence="2">BQ5605_C008g05037 protein</fullName>
    </submittedName>
</protein>
<organism evidence="2 3">
    <name type="scientific">Microbotryum silenes-dioicae</name>
    <dbReference type="NCBI Taxonomy" id="796604"/>
    <lineage>
        <taxon>Eukaryota</taxon>
        <taxon>Fungi</taxon>
        <taxon>Dikarya</taxon>
        <taxon>Basidiomycota</taxon>
        <taxon>Pucciniomycotina</taxon>
        <taxon>Microbotryomycetes</taxon>
        <taxon>Microbotryales</taxon>
        <taxon>Microbotryaceae</taxon>
        <taxon>Microbotryum</taxon>
    </lineage>
</organism>
<evidence type="ECO:0000256" key="1">
    <source>
        <dbReference type="SAM" id="MobiDB-lite"/>
    </source>
</evidence>
<feature type="region of interest" description="Disordered" evidence="1">
    <location>
        <begin position="85"/>
        <end position="106"/>
    </location>
</feature>
<proteinExistence type="predicted"/>
<gene>
    <name evidence="2" type="primary">BQ5605_C008g05037</name>
    <name evidence="2" type="ORF">BQ5605_C008G05037</name>
</gene>
<accession>A0A2X0N5W3</accession>
<feature type="region of interest" description="Disordered" evidence="1">
    <location>
        <begin position="362"/>
        <end position="420"/>
    </location>
</feature>
<dbReference type="AlphaFoldDB" id="A0A2X0N5W3"/>
<sequence length="483" mass="53778">MPSYNLPTYLPLPHPSLPVPPRPPSPPFRVASVGGKTPSSCPTTGWIAPRPPASLRQSPTGQYLPPTHPRAYEWTRKSYRRSPLAFERPSHTSDPRPHHHHYVRTRSFDSKCPNGGVVSIRFLNRVVSKPLFLPEWYTDFEPECKEYRMYEHLARATAEKTLRNQMIKGDRFSEHESGASLGERELRLWAICLSVKKARKGGSMAMMSASVADPFSHDHKASKSLPRELTLNVRHRIPFPSTRGSQQPALPYELDHTFSEPSKLATSLISSKPRPHRRSGFIQPPLSSNAPPPPSITSSRNRTPSVATAVSATSTSSGLSNLGKRIKAFASMRRSSSDAIRSLTSSGHEMIKYLETLLDGATKEEDSDDETWDGSSVFSEGRNSSSSSLSTFSYDGRSRSSSSSSSIESVESDSSSKWRKSSLYSLPNHTTFERNSSSPRMSLDEQVYLRNLERAGAEKKVRRGSWGGRTRTWAALFDSSLRN</sequence>
<reference evidence="2 3" key="1">
    <citation type="submission" date="2016-11" db="EMBL/GenBank/DDBJ databases">
        <authorList>
            <person name="Jaros S."/>
            <person name="Januszkiewicz K."/>
            <person name="Wedrychowicz H."/>
        </authorList>
    </citation>
    <scope>NUCLEOTIDE SEQUENCE [LARGE SCALE GENOMIC DNA]</scope>
</reference>
<name>A0A2X0N5W3_9BASI</name>
<evidence type="ECO:0000313" key="2">
    <source>
        <dbReference type="EMBL" id="SGY79092.1"/>
    </source>
</evidence>
<feature type="compositionally biased region" description="Low complexity" evidence="1">
    <location>
        <begin position="305"/>
        <end position="317"/>
    </location>
</feature>
<keyword evidence="3" id="KW-1185">Reference proteome</keyword>
<feature type="region of interest" description="Disordered" evidence="1">
    <location>
        <begin position="1"/>
        <end position="67"/>
    </location>
</feature>
<dbReference type="EMBL" id="FQNC01000048">
    <property type="protein sequence ID" value="SGY79092.1"/>
    <property type="molecule type" value="Genomic_DNA"/>
</dbReference>
<feature type="compositionally biased region" description="Low complexity" evidence="1">
    <location>
        <begin position="375"/>
        <end position="420"/>
    </location>
</feature>
<dbReference type="Proteomes" id="UP000249464">
    <property type="component" value="Unassembled WGS sequence"/>
</dbReference>
<feature type="compositionally biased region" description="Pro residues" evidence="1">
    <location>
        <begin position="10"/>
        <end position="27"/>
    </location>
</feature>